<comment type="subcellular location">
    <subcellularLocation>
        <location evidence="1">Cell membrane</location>
        <topology evidence="1">Multi-pass membrane protein</topology>
    </subcellularLocation>
</comment>
<dbReference type="GO" id="GO:0016757">
    <property type="term" value="F:glycosyltransferase activity"/>
    <property type="evidence" value="ECO:0007669"/>
    <property type="project" value="UniProtKB-KW"/>
</dbReference>
<evidence type="ECO:0000256" key="7">
    <source>
        <dbReference type="ARBA" id="ARBA00022989"/>
    </source>
</evidence>
<evidence type="ECO:0000256" key="5">
    <source>
        <dbReference type="ARBA" id="ARBA00022679"/>
    </source>
</evidence>
<evidence type="ECO:0000256" key="2">
    <source>
        <dbReference type="ARBA" id="ARBA00022475"/>
    </source>
</evidence>
<dbReference type="GO" id="GO:0005886">
    <property type="term" value="C:plasma membrane"/>
    <property type="evidence" value="ECO:0007669"/>
    <property type="project" value="UniProtKB-SubCell"/>
</dbReference>
<accession>A0A0A6FH55</accession>
<dbReference type="Proteomes" id="UP000030564">
    <property type="component" value="Unassembled WGS sequence"/>
</dbReference>
<organism evidence="12 13">
    <name type="scientific">Pseudomonas chlororaphis</name>
    <dbReference type="NCBI Taxonomy" id="587753"/>
    <lineage>
        <taxon>Bacteria</taxon>
        <taxon>Pseudomonadati</taxon>
        <taxon>Pseudomonadota</taxon>
        <taxon>Gammaproteobacteria</taxon>
        <taxon>Pseudomonadales</taxon>
        <taxon>Pseudomonadaceae</taxon>
        <taxon>Pseudomonas</taxon>
    </lineage>
</organism>
<dbReference type="PANTHER" id="PTHR48090:SF1">
    <property type="entry name" value="PROPHAGE BACTOPRENOL GLUCOSYL TRANSFERASE HOMOLOG"/>
    <property type="match status" value="1"/>
</dbReference>
<feature type="transmembrane region" description="Helical" evidence="10">
    <location>
        <begin position="232"/>
        <end position="253"/>
    </location>
</feature>
<keyword evidence="5 12" id="KW-0808">Transferase</keyword>
<evidence type="ECO:0000313" key="12">
    <source>
        <dbReference type="EMBL" id="KHA72106.1"/>
    </source>
</evidence>
<keyword evidence="8 10" id="KW-0472">Membrane</keyword>
<dbReference type="AlphaFoldDB" id="A0A0A6FH55"/>
<dbReference type="Gene3D" id="3.90.550.10">
    <property type="entry name" value="Spore Coat Polysaccharide Biosynthesis Protein SpsA, Chain A"/>
    <property type="match status" value="1"/>
</dbReference>
<sequence>MQNRKLISIVIPFYNEEENIENTLAEISRHIDTNDYRWEIVAINDGSSDSTLEKLNRSVPDKFELVIVDLSRNFGKEAALSAGIEQARGNAIIPLDADLQDPPQVISQLLERWEEGYDVVLAKRVDRSSDGLLKRTTAGAFYAVINKLSDVKIPNNVGDFRLMDRKVIDVLKSLPEHRRFMKGLFAWAGFRTTSVDYTRPERTLGNTKFSGWKLWNLALEGITSFSIVPLKIWTYIGFIVALCSFIYGGVIVVRTLISGIEVPGYASLASILLFMSGLQMIGMGILGEYVGRSYLESKRRPAFIIRSVHTKTVSYD</sequence>
<keyword evidence="4" id="KW-0328">Glycosyltransferase</keyword>
<evidence type="ECO:0000256" key="8">
    <source>
        <dbReference type="ARBA" id="ARBA00023136"/>
    </source>
</evidence>
<dbReference type="Pfam" id="PF00535">
    <property type="entry name" value="Glycos_transf_2"/>
    <property type="match status" value="1"/>
</dbReference>
<dbReference type="OrthoDB" id="9811884at2"/>
<comment type="caution">
    <text evidence="12">The sequence shown here is derived from an EMBL/GenBank/DDBJ whole genome shotgun (WGS) entry which is preliminary data.</text>
</comment>
<evidence type="ECO:0000256" key="1">
    <source>
        <dbReference type="ARBA" id="ARBA00004651"/>
    </source>
</evidence>
<dbReference type="CDD" id="cd04187">
    <property type="entry name" value="DPM1_like_bac"/>
    <property type="match status" value="1"/>
</dbReference>
<keyword evidence="7 10" id="KW-1133">Transmembrane helix</keyword>
<reference evidence="12 13" key="1">
    <citation type="submission" date="2014-10" db="EMBL/GenBank/DDBJ databases">
        <title>Draft genome sequence of Pseudomonas chlororaphis EA105.</title>
        <authorList>
            <person name="McCully L.M."/>
            <person name="Bitzer A.S."/>
            <person name="Spence C."/>
            <person name="Bais H."/>
            <person name="Silby M.W."/>
        </authorList>
    </citation>
    <scope>NUCLEOTIDE SEQUENCE [LARGE SCALE GENOMIC DNA]</scope>
    <source>
        <strain evidence="12 13">EA105</strain>
    </source>
</reference>
<protein>
    <submittedName>
        <fullName evidence="12">Bactoprenol glucosyl transferase</fullName>
    </submittedName>
</protein>
<keyword evidence="6 10" id="KW-0812">Transmembrane</keyword>
<evidence type="ECO:0000256" key="4">
    <source>
        <dbReference type="ARBA" id="ARBA00022676"/>
    </source>
</evidence>
<feature type="domain" description="Glycosyltransferase 2-like" evidence="11">
    <location>
        <begin position="8"/>
        <end position="169"/>
    </location>
</feature>
<evidence type="ECO:0000256" key="3">
    <source>
        <dbReference type="ARBA" id="ARBA00022519"/>
    </source>
</evidence>
<dbReference type="PATRIC" id="fig|587753.9.peg.1537"/>
<evidence type="ECO:0000256" key="10">
    <source>
        <dbReference type="SAM" id="Phobius"/>
    </source>
</evidence>
<dbReference type="PANTHER" id="PTHR48090">
    <property type="entry name" value="UNDECAPRENYL-PHOSPHATE 4-DEOXY-4-FORMAMIDO-L-ARABINOSE TRANSFERASE-RELATED"/>
    <property type="match status" value="1"/>
</dbReference>
<evidence type="ECO:0000259" key="11">
    <source>
        <dbReference type="Pfam" id="PF00535"/>
    </source>
</evidence>
<keyword evidence="3" id="KW-0997">Cell inner membrane</keyword>
<dbReference type="EMBL" id="JSFK01000016">
    <property type="protein sequence ID" value="KHA72106.1"/>
    <property type="molecule type" value="Genomic_DNA"/>
</dbReference>
<feature type="transmembrane region" description="Helical" evidence="10">
    <location>
        <begin position="265"/>
        <end position="290"/>
    </location>
</feature>
<dbReference type="SUPFAM" id="SSF53448">
    <property type="entry name" value="Nucleotide-diphospho-sugar transferases"/>
    <property type="match status" value="1"/>
</dbReference>
<dbReference type="InterPro" id="IPR029044">
    <property type="entry name" value="Nucleotide-diphossugar_trans"/>
</dbReference>
<dbReference type="InterPro" id="IPR001173">
    <property type="entry name" value="Glyco_trans_2-like"/>
</dbReference>
<proteinExistence type="inferred from homology"/>
<dbReference type="InterPro" id="IPR050256">
    <property type="entry name" value="Glycosyltransferase_2"/>
</dbReference>
<evidence type="ECO:0000256" key="9">
    <source>
        <dbReference type="ARBA" id="ARBA00038152"/>
    </source>
</evidence>
<evidence type="ECO:0000313" key="13">
    <source>
        <dbReference type="Proteomes" id="UP000030564"/>
    </source>
</evidence>
<name>A0A0A6FH55_9PSED</name>
<dbReference type="FunFam" id="3.90.550.10:FF:000079">
    <property type="entry name" value="Probable glycosyl transferase"/>
    <property type="match status" value="1"/>
</dbReference>
<comment type="similarity">
    <text evidence="9">Belongs to the glycosyltransferase 2 family. GtrB subfamily.</text>
</comment>
<keyword evidence="2" id="KW-1003">Cell membrane</keyword>
<evidence type="ECO:0000256" key="6">
    <source>
        <dbReference type="ARBA" id="ARBA00022692"/>
    </source>
</evidence>
<gene>
    <name evidence="12" type="ORF">NZ35_17130</name>
</gene>